<dbReference type="SUPFAM" id="SSF56176">
    <property type="entry name" value="FAD-binding/transporter-associated domain-like"/>
    <property type="match status" value="1"/>
</dbReference>
<dbReference type="Proteomes" id="UP000288623">
    <property type="component" value="Unassembled WGS sequence"/>
</dbReference>
<evidence type="ECO:0000256" key="1">
    <source>
        <dbReference type="ARBA" id="ARBA00022630"/>
    </source>
</evidence>
<proteinExistence type="predicted"/>
<accession>A0A433RVC0</accession>
<dbReference type="EMBL" id="JTFC01000026">
    <property type="protein sequence ID" value="RUS57232.1"/>
    <property type="molecule type" value="Genomic_DNA"/>
</dbReference>
<dbReference type="Gene3D" id="3.30.43.10">
    <property type="entry name" value="Uridine Diphospho-n-acetylenolpyruvylglucosamine Reductase, domain 2"/>
    <property type="match status" value="1"/>
</dbReference>
<dbReference type="PANTHER" id="PTHR43762:SF1">
    <property type="entry name" value="D-ARABINONO-1,4-LACTONE OXIDASE"/>
    <property type="match status" value="1"/>
</dbReference>
<dbReference type="AlphaFoldDB" id="A0A433RVC0"/>
<evidence type="ECO:0000256" key="2">
    <source>
        <dbReference type="ARBA" id="ARBA00023002"/>
    </source>
</evidence>
<protein>
    <submittedName>
        <fullName evidence="4">L-gulonolactone oxidase</fullName>
    </submittedName>
</protein>
<dbReference type="InterPro" id="IPR016166">
    <property type="entry name" value="FAD-bd_PCMH"/>
</dbReference>
<dbReference type="PIRSF" id="PIRSF000136">
    <property type="entry name" value="LGO_GLO"/>
    <property type="match status" value="1"/>
</dbReference>
<dbReference type="RefSeq" id="WP_126990130.1">
    <property type="nucleotide sequence ID" value="NZ_JTFC01000026.1"/>
</dbReference>
<dbReference type="GO" id="GO:0016020">
    <property type="term" value="C:membrane"/>
    <property type="evidence" value="ECO:0007669"/>
    <property type="project" value="InterPro"/>
</dbReference>
<dbReference type="InterPro" id="IPR007173">
    <property type="entry name" value="ALO_C"/>
</dbReference>
<dbReference type="Pfam" id="PF01565">
    <property type="entry name" value="FAD_binding_4"/>
    <property type="match status" value="1"/>
</dbReference>
<comment type="caution">
    <text evidence="4">The sequence shown here is derived from an EMBL/GenBank/DDBJ whole genome shotgun (WGS) entry which is preliminary data.</text>
</comment>
<evidence type="ECO:0000259" key="3">
    <source>
        <dbReference type="PROSITE" id="PS51387"/>
    </source>
</evidence>
<dbReference type="InterPro" id="IPR016169">
    <property type="entry name" value="FAD-bd_PCMH_sub2"/>
</dbReference>
<dbReference type="Pfam" id="PF04030">
    <property type="entry name" value="ALO"/>
    <property type="match status" value="1"/>
</dbReference>
<dbReference type="PANTHER" id="PTHR43762">
    <property type="entry name" value="L-GULONOLACTONE OXIDASE"/>
    <property type="match status" value="1"/>
</dbReference>
<dbReference type="OrthoDB" id="9800184at2"/>
<gene>
    <name evidence="4" type="ORF">QI30_06525</name>
</gene>
<dbReference type="InterPro" id="IPR010031">
    <property type="entry name" value="FAD_lactone_oxidase-like"/>
</dbReference>
<evidence type="ECO:0000313" key="4">
    <source>
        <dbReference type="EMBL" id="RUS57232.1"/>
    </source>
</evidence>
<dbReference type="NCBIfam" id="TIGR01679">
    <property type="entry name" value="bact_FAD_ox"/>
    <property type="match status" value="1"/>
</dbReference>
<dbReference type="InterPro" id="IPR006094">
    <property type="entry name" value="Oxid_FAD_bind_N"/>
</dbReference>
<keyword evidence="1" id="KW-0285">Flavoprotein</keyword>
<reference evidence="4 5" key="1">
    <citation type="submission" date="2014-11" db="EMBL/GenBank/DDBJ databases">
        <title>Genome sequence and analysis of novel Kurthia sp.</title>
        <authorList>
            <person name="Lawson J.N."/>
            <person name="Gonzalez J.E."/>
            <person name="Rinauldi L."/>
            <person name="Xuan Z."/>
            <person name="Firman A."/>
            <person name="Shaddox L."/>
            <person name="Trudeau A."/>
            <person name="Shah S."/>
            <person name="Reiman D."/>
        </authorList>
    </citation>
    <scope>NUCLEOTIDE SEQUENCE [LARGE SCALE GENOMIC DNA]</scope>
    <source>
        <strain evidence="4 5">3B1D</strain>
    </source>
</reference>
<sequence length="430" mass="49062">MFSIEERWSNWAGTFTTPKAMIYEPASIEEVSLLIKQVTQKQQTIRAMGARHSFSGVAKPDDVGVSLTRMRGLIQLDKLKQEATFWAGTHLYEIGPLLEEHGYGLANMGDIDVQSLAGATSTGTHGTGITLGSLSSQVTRWGLVDGEGNYREVTREDPLAQSLHIGLGLFGIVVQITIKVVPVYGLAYESSRITVQDTLAQFQSIIETNRHAEWYYFPGQSQMQLKVMNAVPYEQLERQPTKPFDNFIENQVLQGMSSLCKRMPQTTSLVSKISAKAVPIGARQDVSYRIFASPRQVKFAECEYAMPLHYFEAFLEELHFTMSRELFHVHFPIECRTQKGEAGILSPTQQQDSAFFAFHMYKGMPYKRYFRYMDHLLQKYGGRAHFGKMNRYTQCELKKQYSDIDIFLTHQQQCDPNSVFMTEYMRKILI</sequence>
<evidence type="ECO:0000313" key="5">
    <source>
        <dbReference type="Proteomes" id="UP000288623"/>
    </source>
</evidence>
<keyword evidence="2" id="KW-0560">Oxidoreductase</keyword>
<dbReference type="InterPro" id="IPR036318">
    <property type="entry name" value="FAD-bd_PCMH-like_sf"/>
</dbReference>
<feature type="domain" description="FAD-binding PCMH-type" evidence="3">
    <location>
        <begin position="15"/>
        <end position="183"/>
    </location>
</feature>
<dbReference type="Gene3D" id="3.30.70.2520">
    <property type="match status" value="1"/>
</dbReference>
<keyword evidence="5" id="KW-1185">Reference proteome</keyword>
<dbReference type="GO" id="GO:0071949">
    <property type="term" value="F:FAD binding"/>
    <property type="evidence" value="ECO:0007669"/>
    <property type="project" value="InterPro"/>
</dbReference>
<organism evidence="4 5">
    <name type="scientific">Candidatus Kurthia intestinigallinarum</name>
    <dbReference type="NCBI Taxonomy" id="1562256"/>
    <lineage>
        <taxon>Bacteria</taxon>
        <taxon>Bacillati</taxon>
        <taxon>Bacillota</taxon>
        <taxon>Bacilli</taxon>
        <taxon>Bacillales</taxon>
        <taxon>Caryophanaceae</taxon>
        <taxon>Kurthia</taxon>
    </lineage>
</organism>
<dbReference type="Gene3D" id="3.30.465.10">
    <property type="match status" value="1"/>
</dbReference>
<dbReference type="GO" id="GO:0003885">
    <property type="term" value="F:D-arabinono-1,4-lactone oxidase activity"/>
    <property type="evidence" value="ECO:0007669"/>
    <property type="project" value="InterPro"/>
</dbReference>
<dbReference type="InterPro" id="IPR016167">
    <property type="entry name" value="FAD-bd_PCMH_sub1"/>
</dbReference>
<name>A0A433RVC0_9BACL</name>
<dbReference type="PROSITE" id="PS51387">
    <property type="entry name" value="FAD_PCMH"/>
    <property type="match status" value="1"/>
</dbReference>